<dbReference type="PANTHER" id="PTHR12674">
    <property type="entry name" value="PREFOLDIN SUBUNIT 5"/>
    <property type="match status" value="1"/>
</dbReference>
<dbReference type="Proteomes" id="UP001152885">
    <property type="component" value="Unassembled WGS sequence"/>
</dbReference>
<dbReference type="Pfam" id="PF12927">
    <property type="entry name" value="DUF3835"/>
    <property type="match status" value="2"/>
</dbReference>
<evidence type="ECO:0000313" key="5">
    <source>
        <dbReference type="Proteomes" id="UP001152885"/>
    </source>
</evidence>
<dbReference type="InterPro" id="IPR011599">
    <property type="entry name" value="PFD_alpha_archaea"/>
</dbReference>
<dbReference type="GO" id="GO:0005737">
    <property type="term" value="C:cytoplasm"/>
    <property type="evidence" value="ECO:0007669"/>
    <property type="project" value="TreeGrafter"/>
</dbReference>
<accession>A0A9W4XN04</accession>
<dbReference type="AlphaFoldDB" id="A0A9W4XN04"/>
<feature type="compositionally biased region" description="Basic and acidic residues" evidence="2">
    <location>
        <begin position="524"/>
        <end position="536"/>
    </location>
</feature>
<organism evidence="4 5">
    <name type="scientific">Candida verbasci</name>
    <dbReference type="NCBI Taxonomy" id="1227364"/>
    <lineage>
        <taxon>Eukaryota</taxon>
        <taxon>Fungi</taxon>
        <taxon>Dikarya</taxon>
        <taxon>Ascomycota</taxon>
        <taxon>Saccharomycotina</taxon>
        <taxon>Pichiomycetes</taxon>
        <taxon>Debaryomycetaceae</taxon>
        <taxon>Candida/Lodderomyces clade</taxon>
        <taxon>Candida</taxon>
    </lineage>
</organism>
<dbReference type="GO" id="GO:0016272">
    <property type="term" value="C:prefoldin complex"/>
    <property type="evidence" value="ECO:0007669"/>
    <property type="project" value="InterPro"/>
</dbReference>
<gene>
    <name evidence="4" type="ORF">CANVERA_P4417</name>
</gene>
<dbReference type="OrthoDB" id="21413at2759"/>
<evidence type="ECO:0000313" key="4">
    <source>
        <dbReference type="EMBL" id="CAI5759905.1"/>
    </source>
</evidence>
<name>A0A9W4XN04_9ASCO</name>
<dbReference type="GO" id="GO:1990114">
    <property type="term" value="P:RNA polymerase II core complex assembly"/>
    <property type="evidence" value="ECO:0007669"/>
    <property type="project" value="TreeGrafter"/>
</dbReference>
<reference evidence="4" key="1">
    <citation type="submission" date="2022-12" db="EMBL/GenBank/DDBJ databases">
        <authorList>
            <person name="Brejova B."/>
        </authorList>
    </citation>
    <scope>NUCLEOTIDE SEQUENCE</scope>
</reference>
<dbReference type="InterPro" id="IPR024325">
    <property type="entry name" value="DUF3835"/>
</dbReference>
<evidence type="ECO:0000256" key="1">
    <source>
        <dbReference type="SAM" id="Coils"/>
    </source>
</evidence>
<dbReference type="GO" id="GO:0051082">
    <property type="term" value="F:unfolded protein binding"/>
    <property type="evidence" value="ECO:0007669"/>
    <property type="project" value="InterPro"/>
</dbReference>
<feature type="region of interest" description="Disordered" evidence="2">
    <location>
        <begin position="524"/>
        <end position="545"/>
    </location>
</feature>
<sequence length="723" mass="83854">MIASSTNKDTIIKNDKDEFDEINDQFDKTLQNLQRKKDLLSSQMNELSNMKQYLINLSSNDNKPVMIESEPGKMMKKTRNEAIEYIDEKYIELQSIYNDFDEKIKNANITKEKLHEFKDYITENENNTDQKLNEEGLPFMDIQEEFDDDGNITNVKINDKKQEIPLLPSNIAEEITGKIEDENHDNKSLIEIPSQTNNNIAPHDQTVGQIVDKNQDNNSSFNDSEMDELIKDMELFSTKNIQLDQEELSNRIDNLNISEQDKFNLKSLCVSEFQKLKDEENVLDGFQRGENQINLDLDKSNLIELELLADEFSNDDITENDNFNYDFEEEEDDFEEDDEEDDIADDLLYGATRNNMVGGNSEASNKLFWEQIQKLRDSKKSAIENPIESNKRAKTVRFAPNVQIKEVENVSEELKNIPVSNKMSLFKQQKYVNDRGSIDKVLSENKKDRTGGGGEIIEANIIEDIVEKDDENVNRIIEDEIIEKDKNIEDDINNSIESNIKEGGLKSVSRFKSMRLDQRHNLSRGFHNDKKHKLEDKSEEGENNNINDINIKETNVDYQNLQQDNDLMAKAYVLGIYDDDIITEGPVVDKLKDFEELNKIVEIRDKEISSEYDSNLNEIGMNEIGSNEIENDIDEPIMTDEIIENDLNDEDDDDYDYENDNDDDILNQEIRENYFKLRTKLISESNGYKKSENEIELEPIDEDGNPIKISRFKAGRFNKFGQI</sequence>
<dbReference type="GO" id="GO:1990113">
    <property type="term" value="P:RNA polymerase I assembly"/>
    <property type="evidence" value="ECO:0007669"/>
    <property type="project" value="TreeGrafter"/>
</dbReference>
<proteinExistence type="predicted"/>
<feature type="domain" description="DUF3835" evidence="3">
    <location>
        <begin position="638"/>
        <end position="716"/>
    </location>
</feature>
<feature type="coiled-coil region" evidence="1">
    <location>
        <begin position="16"/>
        <end position="50"/>
    </location>
</feature>
<feature type="domain" description="DUF3835" evidence="3">
    <location>
        <begin position="481"/>
        <end position="516"/>
    </location>
</feature>
<evidence type="ECO:0000256" key="2">
    <source>
        <dbReference type="SAM" id="MobiDB-lite"/>
    </source>
</evidence>
<keyword evidence="5" id="KW-1185">Reference proteome</keyword>
<comment type="caution">
    <text evidence="4">The sequence shown here is derived from an EMBL/GenBank/DDBJ whole genome shotgun (WGS) entry which is preliminary data.</text>
</comment>
<dbReference type="GO" id="GO:1990115">
    <property type="term" value="P:RNA polymerase III assembly"/>
    <property type="evidence" value="ECO:0007669"/>
    <property type="project" value="TreeGrafter"/>
</dbReference>
<dbReference type="PANTHER" id="PTHR12674:SF2">
    <property type="entry name" value="PREFOLDIN SUBUNIT 5"/>
    <property type="match status" value="1"/>
</dbReference>
<evidence type="ECO:0000259" key="3">
    <source>
        <dbReference type="Pfam" id="PF12927"/>
    </source>
</evidence>
<keyword evidence="1" id="KW-0175">Coiled coil</keyword>
<dbReference type="GO" id="GO:0006457">
    <property type="term" value="P:protein folding"/>
    <property type="evidence" value="ECO:0007669"/>
    <property type="project" value="InterPro"/>
</dbReference>
<dbReference type="EMBL" id="CANTUO010000005">
    <property type="protein sequence ID" value="CAI5759905.1"/>
    <property type="molecule type" value="Genomic_DNA"/>
</dbReference>
<protein>
    <recommendedName>
        <fullName evidence="3">DUF3835 domain-containing protein</fullName>
    </recommendedName>
</protein>